<evidence type="ECO:0000256" key="1">
    <source>
        <dbReference type="SAM" id="MobiDB-lite"/>
    </source>
</evidence>
<keyword evidence="2" id="KW-0472">Membrane</keyword>
<dbReference type="AlphaFoldDB" id="A0A0F7SKS6"/>
<feature type="transmembrane region" description="Helical" evidence="2">
    <location>
        <begin position="69"/>
        <end position="91"/>
    </location>
</feature>
<evidence type="ECO:0000313" key="3">
    <source>
        <dbReference type="EMBL" id="CED82752.1"/>
    </source>
</evidence>
<proteinExistence type="predicted"/>
<feature type="compositionally biased region" description="Low complexity" evidence="1">
    <location>
        <begin position="630"/>
        <end position="659"/>
    </location>
</feature>
<feature type="region of interest" description="Disordered" evidence="1">
    <location>
        <begin position="113"/>
        <end position="143"/>
    </location>
</feature>
<name>A0A0F7SKS6_PHARH</name>
<organism evidence="3">
    <name type="scientific">Phaffia rhodozyma</name>
    <name type="common">Yeast</name>
    <name type="synonym">Xanthophyllomyces dendrorhous</name>
    <dbReference type="NCBI Taxonomy" id="264483"/>
    <lineage>
        <taxon>Eukaryota</taxon>
        <taxon>Fungi</taxon>
        <taxon>Dikarya</taxon>
        <taxon>Basidiomycota</taxon>
        <taxon>Agaricomycotina</taxon>
        <taxon>Tremellomycetes</taxon>
        <taxon>Cystofilobasidiales</taxon>
        <taxon>Mrakiaceae</taxon>
        <taxon>Phaffia</taxon>
    </lineage>
</organism>
<feature type="compositionally biased region" description="Polar residues" evidence="1">
    <location>
        <begin position="118"/>
        <end position="143"/>
    </location>
</feature>
<accession>A0A0F7SKS6</accession>
<feature type="compositionally biased region" description="Polar residues" evidence="1">
    <location>
        <begin position="569"/>
        <end position="589"/>
    </location>
</feature>
<dbReference type="EMBL" id="LN483142">
    <property type="protein sequence ID" value="CED82752.1"/>
    <property type="molecule type" value="Genomic_DNA"/>
</dbReference>
<feature type="compositionally biased region" description="Polar residues" evidence="1">
    <location>
        <begin position="354"/>
        <end position="363"/>
    </location>
</feature>
<evidence type="ECO:0000256" key="2">
    <source>
        <dbReference type="SAM" id="Phobius"/>
    </source>
</evidence>
<feature type="region of interest" description="Disordered" evidence="1">
    <location>
        <begin position="493"/>
        <end position="613"/>
    </location>
</feature>
<feature type="compositionally biased region" description="Low complexity" evidence="1">
    <location>
        <begin position="597"/>
        <end position="607"/>
    </location>
</feature>
<feature type="region of interest" description="Disordered" evidence="1">
    <location>
        <begin position="292"/>
        <end position="313"/>
    </location>
</feature>
<sequence length="697" mass="74174">MISQVVRRSVWGFVGSLGMRTSAARPVLWGEMSRSSSRSSLDSSCPKDLEIGTAAHHIQRRDDSNSGTVSIISIVIPVVVVSLFVVIILVVQVQRRPKWNAFVRQLFSGRASAPVGTDESSTPMSVTTRSRQAVSGTAESSGPTVLTQAEINLRDARRNLAAERERRRTHGSLRSVRTLPRYREDLDESEMALMKGEAADEEDITTTDTYRRASVDSLPSNSDESPLSNHIALPAEHLAGDLVVGRNRGHSVSTVLTDITIASDESHSEGQIGGSTSTQRLILTNGWGEAPLYTEQGVPPTALQSDDSSAPAHSGTVELLNATTAANTADSDQPRRQSGYRAFFSRAGVGRTARQASDHQTLSVDDARASSGPSGARVETRPDHQQNRQPYQQHRSRNSASSIDTGGGSANPFRSSNISLLLHPTTSRSSIDMRTRLTSPSTLSISAPLPESVVRGSVYEVPRSGLTQDQMKFISSTENLNKYAIPFGESASRASFDRRRSIEPDVPPPAFDITSEGPSTSGIDGLDAPPVPSSASSASPSLSPDLPPPSVSLETSPPPSSQIPAELTIPSSRLNADSSEEYTTSSNSILAPKTSEEPSSLTTTTTSAERLDPFPEDFLGVKLSFSPLPSLELSSSPAPAPVLPTSSTSLISPTKTLPTGSVRESNESIPTLRPTPVSIEVVPPTPISVLGSARSFA</sequence>
<keyword evidence="2" id="KW-1133">Transmembrane helix</keyword>
<feature type="compositionally biased region" description="Low complexity" evidence="1">
    <location>
        <begin position="533"/>
        <end position="544"/>
    </location>
</feature>
<feature type="compositionally biased region" description="Pro residues" evidence="1">
    <location>
        <begin position="545"/>
        <end position="561"/>
    </location>
</feature>
<feature type="compositionally biased region" description="Polar residues" evidence="1">
    <location>
        <begin position="387"/>
        <end position="404"/>
    </location>
</feature>
<protein>
    <submittedName>
        <fullName evidence="3">Uncharacterized protein</fullName>
    </submittedName>
</protein>
<reference evidence="3" key="1">
    <citation type="submission" date="2014-08" db="EMBL/GenBank/DDBJ databases">
        <authorList>
            <person name="Sharma Rahul"/>
            <person name="Thines Marco"/>
        </authorList>
    </citation>
    <scope>NUCLEOTIDE SEQUENCE</scope>
</reference>
<feature type="region of interest" description="Disordered" evidence="1">
    <location>
        <begin position="348"/>
        <end position="417"/>
    </location>
</feature>
<keyword evidence="2" id="KW-0812">Transmembrane</keyword>
<feature type="region of interest" description="Disordered" evidence="1">
    <location>
        <begin position="630"/>
        <end position="671"/>
    </location>
</feature>